<feature type="domain" description="vWA-MoxR associated protein N-terminal HTH" evidence="2">
    <location>
        <begin position="7"/>
        <end position="90"/>
    </location>
</feature>
<proteinExistence type="predicted"/>
<dbReference type="PANTHER" id="PTHR36766">
    <property type="entry name" value="PLANT BROAD-SPECTRUM MILDEW RESISTANCE PROTEIN RPW8"/>
    <property type="match status" value="1"/>
</dbReference>
<dbReference type="Pfam" id="PF26355">
    <property type="entry name" value="HTH_VMAP-M9"/>
    <property type="match status" value="1"/>
</dbReference>
<evidence type="ECO:0000259" key="1">
    <source>
        <dbReference type="Pfam" id="PF00931"/>
    </source>
</evidence>
<dbReference type="InterPro" id="IPR002182">
    <property type="entry name" value="NB-ARC"/>
</dbReference>
<feature type="domain" description="NB-ARC" evidence="1">
    <location>
        <begin position="145"/>
        <end position="308"/>
    </location>
</feature>
<dbReference type="AlphaFoldDB" id="A0A367RWK7"/>
<evidence type="ECO:0000313" key="3">
    <source>
        <dbReference type="EMBL" id="RCJ40103.1"/>
    </source>
</evidence>
<keyword evidence="4" id="KW-1185">Reference proteome</keyword>
<evidence type="ECO:0000259" key="2">
    <source>
        <dbReference type="Pfam" id="PF26355"/>
    </source>
</evidence>
<dbReference type="GO" id="GO:0043531">
    <property type="term" value="F:ADP binding"/>
    <property type="evidence" value="ECO:0007669"/>
    <property type="project" value="InterPro"/>
</dbReference>
<dbReference type="InterPro" id="IPR027417">
    <property type="entry name" value="P-loop_NTPase"/>
</dbReference>
<organism evidence="3 4">
    <name type="scientific">Nostoc minutum NIES-26</name>
    <dbReference type="NCBI Taxonomy" id="1844469"/>
    <lineage>
        <taxon>Bacteria</taxon>
        <taxon>Bacillati</taxon>
        <taxon>Cyanobacteriota</taxon>
        <taxon>Cyanophyceae</taxon>
        <taxon>Nostocales</taxon>
        <taxon>Nostocaceae</taxon>
        <taxon>Nostoc</taxon>
    </lineage>
</organism>
<dbReference type="Gene3D" id="3.40.50.300">
    <property type="entry name" value="P-loop containing nucleotide triphosphate hydrolases"/>
    <property type="match status" value="1"/>
</dbReference>
<name>A0A367RWK7_9NOSO</name>
<dbReference type="InterPro" id="IPR058651">
    <property type="entry name" value="HTH_VMAP-M9"/>
</dbReference>
<comment type="caution">
    <text evidence="3">The sequence shown here is derived from an EMBL/GenBank/DDBJ whole genome shotgun (WGS) entry which is preliminary data.</text>
</comment>
<dbReference type="Pfam" id="PF00931">
    <property type="entry name" value="NB-ARC"/>
    <property type="match status" value="1"/>
</dbReference>
<sequence length="473" mass="54230">MDSNKIFDIEKILEILDEQVLQKAGRTLNPAEKAVIKGSWDSKEYKEIASDYGYSVYYLQQEVGPPLWAMLSKVIGNGIHVKKITLKNILIKVAKEYYVKLEASKVNNDSLVGKTKIYGEFPKISFFYGREKDINYLKKQINIFKKRCIAITGVGGVGKTLVAAKLVEEILLENSNVYDYVVWKKVERNSSIEHVVTELINIFDLKIDKENLQKRISLLSQQLSLHRCLLVIDGFDKLIQIKDYEEKLEYEDFLIGLTQKVHQSCLIITSQVPLEEVACISTDLPVVFVRLEGLDENSAIQMLHDKGLSGEQCKNIIEIYRRNPSALEVVADRINRFFGGSVQRFFDYRTTIIEPRIQVMLNRQFGTPGLLSSLQREIMIYLAESTSEKLISIPFLKLINDLKERFSLELSISEVITAMDILEQRSLVEGNRKSSKQEVSYSLPPVIKKYILADPLGLVYKRFDRIQTREIAL</sequence>
<dbReference type="SUPFAM" id="SSF52540">
    <property type="entry name" value="P-loop containing nucleoside triphosphate hydrolases"/>
    <property type="match status" value="1"/>
</dbReference>
<reference evidence="3" key="1">
    <citation type="submission" date="2016-04" db="EMBL/GenBank/DDBJ databases">
        <authorList>
            <person name="Tabuchi Yagui T.R."/>
        </authorList>
    </citation>
    <scope>NUCLEOTIDE SEQUENCE [LARGE SCALE GENOMIC DNA]</scope>
    <source>
        <strain evidence="3">NIES-26</strain>
    </source>
</reference>
<gene>
    <name evidence="3" type="ORF">A6770_38205</name>
</gene>
<evidence type="ECO:0000313" key="4">
    <source>
        <dbReference type="Proteomes" id="UP000252107"/>
    </source>
</evidence>
<accession>A0A367RWK7</accession>
<protein>
    <submittedName>
        <fullName evidence="3">Uncharacterized protein</fullName>
    </submittedName>
</protein>
<dbReference type="Proteomes" id="UP000252107">
    <property type="component" value="Unassembled WGS sequence"/>
</dbReference>
<dbReference type="PANTHER" id="PTHR36766:SF30">
    <property type="entry name" value="TIR-NBS TYPE DISEASE RESISTANCE PROTEIN-RELATED"/>
    <property type="match status" value="1"/>
</dbReference>
<dbReference type="EMBL" id="LXQD01000059">
    <property type="protein sequence ID" value="RCJ40103.1"/>
    <property type="molecule type" value="Genomic_DNA"/>
</dbReference>